<dbReference type="Proteomes" id="UP000181942">
    <property type="component" value="Unassembled WGS sequence"/>
</dbReference>
<dbReference type="RefSeq" id="WP_256258582.1">
    <property type="nucleotide sequence ID" value="NZ_FONR01000013.1"/>
</dbReference>
<name>A0A1I2MEX9_9ACTN</name>
<reference evidence="3 4" key="1">
    <citation type="submission" date="2016-10" db="EMBL/GenBank/DDBJ databases">
        <authorList>
            <person name="de Groot N.N."/>
        </authorList>
    </citation>
    <scope>NUCLEOTIDE SEQUENCE [LARGE SCALE GENOMIC DNA]</scope>
    <source>
        <strain evidence="3 4">OK461</strain>
    </source>
</reference>
<evidence type="ECO:0000313" key="3">
    <source>
        <dbReference type="EMBL" id="SFF89329.1"/>
    </source>
</evidence>
<evidence type="ECO:0000313" key="4">
    <source>
        <dbReference type="Proteomes" id="UP000181942"/>
    </source>
</evidence>
<dbReference type="EMBL" id="FONR01000013">
    <property type="protein sequence ID" value="SFF89329.1"/>
    <property type="molecule type" value="Genomic_DNA"/>
</dbReference>
<dbReference type="GO" id="GO:0016787">
    <property type="term" value="F:hydrolase activity"/>
    <property type="evidence" value="ECO:0007669"/>
    <property type="project" value="UniProtKB-KW"/>
</dbReference>
<dbReference type="Pfam" id="PF00561">
    <property type="entry name" value="Abhydrolase_1"/>
    <property type="match status" value="1"/>
</dbReference>
<dbReference type="STRING" id="68239.GCA_000745715_01787"/>
<evidence type="ECO:0000259" key="2">
    <source>
        <dbReference type="Pfam" id="PF00561"/>
    </source>
</evidence>
<dbReference type="InterPro" id="IPR000639">
    <property type="entry name" value="Epox_hydrolase-like"/>
</dbReference>
<feature type="domain" description="AB hydrolase-1" evidence="2">
    <location>
        <begin position="56"/>
        <end position="307"/>
    </location>
</feature>
<dbReference type="InterPro" id="IPR029058">
    <property type="entry name" value="AB_hydrolase_fold"/>
</dbReference>
<dbReference type="PRINTS" id="PR00412">
    <property type="entry name" value="EPOXHYDRLASE"/>
</dbReference>
<organism evidence="3 4">
    <name type="scientific">Streptomyces mirabilis</name>
    <dbReference type="NCBI Taxonomy" id="68239"/>
    <lineage>
        <taxon>Bacteria</taxon>
        <taxon>Bacillati</taxon>
        <taxon>Actinomycetota</taxon>
        <taxon>Actinomycetes</taxon>
        <taxon>Kitasatosporales</taxon>
        <taxon>Streptomycetaceae</taxon>
        <taxon>Streptomyces</taxon>
    </lineage>
</organism>
<accession>A0A1I2MEX9</accession>
<dbReference type="InterPro" id="IPR000073">
    <property type="entry name" value="AB_hydrolase_1"/>
</dbReference>
<proteinExistence type="predicted"/>
<sequence>MPPRKIRHSVGARTAEDKKEVAEMNLTDHAGVRLTHGKPKVNGVEIHYAIGGAGEPVFLVHGVPKTMSYWRHVVPLLTPHYTVIAVDNRGAGGSQRPLTGYDTATLAGDVAELATHLGFDQFRVAGEDWGAAIAYAVAAFHRPRVQQLVFQETLLPGLPAGPGLPGGEQDPSLAADDGRTGWHFSFFSLPHMPELLLAGRERPFWTYYARRQMWDPSALTEEDIDDIVHSAEQPGGTKAILEMYRARQTDAEQNRPHYADPISCPVLAVGAQNYLGDEVSRQLAQVARDVRGVVIPASGHNIALENPTTLAQAYLDFFAGD</sequence>
<dbReference type="PANTHER" id="PTHR43329">
    <property type="entry name" value="EPOXIDE HYDROLASE"/>
    <property type="match status" value="1"/>
</dbReference>
<gene>
    <name evidence="3" type="ORF">SAMN02787118_11379</name>
</gene>
<keyword evidence="1" id="KW-0378">Hydrolase</keyword>
<evidence type="ECO:0000256" key="1">
    <source>
        <dbReference type="ARBA" id="ARBA00022801"/>
    </source>
</evidence>
<dbReference type="AlphaFoldDB" id="A0A1I2MEX9"/>
<protein>
    <submittedName>
        <fullName evidence="3">Pimeloyl-ACP methyl ester carboxylesterase</fullName>
    </submittedName>
</protein>
<dbReference type="SUPFAM" id="SSF53474">
    <property type="entry name" value="alpha/beta-Hydrolases"/>
    <property type="match status" value="1"/>
</dbReference>
<dbReference type="Gene3D" id="3.40.50.1820">
    <property type="entry name" value="alpha/beta hydrolase"/>
    <property type="match status" value="1"/>
</dbReference>